<evidence type="ECO:0000259" key="12">
    <source>
        <dbReference type="PROSITE" id="PS51464"/>
    </source>
</evidence>
<feature type="active site" description="For Fru-6P isomerization activity" evidence="10">
    <location>
        <position position="610"/>
    </location>
</feature>
<dbReference type="Pfam" id="PF13522">
    <property type="entry name" value="GATase_6"/>
    <property type="match status" value="1"/>
</dbReference>
<dbReference type="GO" id="GO:0046349">
    <property type="term" value="P:amino sugar biosynthetic process"/>
    <property type="evidence" value="ECO:0007669"/>
    <property type="project" value="UniProtKB-ARBA"/>
</dbReference>
<dbReference type="CDD" id="cd05009">
    <property type="entry name" value="SIS_GlmS_GlmD_2"/>
    <property type="match status" value="1"/>
</dbReference>
<reference evidence="13 14" key="1">
    <citation type="submission" date="2015-10" db="EMBL/GenBank/DDBJ databases">
        <title>Candidatus Desulfofervidus auxilii, a hydrogenotrophic sulfate-reducing bacterium involved in the thermophilic anaerobic oxidation of methane.</title>
        <authorList>
            <person name="Krukenberg V."/>
            <person name="Richter M."/>
            <person name="Wegener G."/>
        </authorList>
    </citation>
    <scope>NUCLEOTIDE SEQUENCE [LARGE SCALE GENOMIC DNA]</scope>
    <source>
        <strain evidence="13 14">HS1</strain>
    </source>
</reference>
<dbReference type="HAMAP" id="MF_00164">
    <property type="entry name" value="GlmS"/>
    <property type="match status" value="1"/>
</dbReference>
<dbReference type="CDD" id="cd00714">
    <property type="entry name" value="GFAT"/>
    <property type="match status" value="1"/>
</dbReference>
<sequence>MCGIIGYIGKRPVLPILIEGLERLEYRGYDSAGIALMNAKREINVLKVKGKIKDLKVKVENDGYWWSNNHNFHIGLGHTRWATHGRPCEKNAHPHLDCKGKIALVHNGIIENYKKLKEFLISKGHRFNSDTDTEVLAHLIEEFMDGSLEDAVKNALKKVKGSYAIGVISIDDPNKIVAARNESPLIIGIGNNEYFLASDVPAILNYTRGVIYIEDGELVVLDKKGFKICPLRRKREVKKDIVKISWDVASIEKNGYDHFMLKEIYEQPKAIRDTIKAKVCNGKILLDEINLSPKELRKIKKVFIVACGTSYHAALIGKYMLEKLCLVPVEVDIASEFRYRSPLLDKNSLVIAISQSGETADTLGAIAYAKNKESKIISICNVVGSSITRCSQGTIYTHAGPEIGVASTKAFTTQLAALYLFCLYLGSIKGLIDQKTCKRCLKALEKIPEDADTILKRASELDELANLFYKKSNFLYLGRGINYPIALEGALKLKEISYIHAEGYPAGEMKHGPIALIDSSLPVVILIPKNQLYEKIISNMEEVKSRGGIVIAIAIEGDKNIIEKADHVFYVPKVLNELTPILFTIPLQLLAYYIAVKRGCDVDKPRNLAKSVTVE</sequence>
<dbReference type="EC" id="2.6.1.16" evidence="3 10"/>
<keyword evidence="14" id="KW-1185">Reference proteome</keyword>
<keyword evidence="6 10" id="KW-0032">Aminotransferase</keyword>
<keyword evidence="5 10" id="KW-0963">Cytoplasm</keyword>
<accession>A0A7U4QIU2</accession>
<dbReference type="KEGG" id="daw:HS1_000351"/>
<dbReference type="InterPro" id="IPR001347">
    <property type="entry name" value="SIS_dom"/>
</dbReference>
<dbReference type="FunFam" id="3.40.50.10490:FF:000001">
    <property type="entry name" value="Glutamine--fructose-6-phosphate aminotransferase [isomerizing]"/>
    <property type="match status" value="1"/>
</dbReference>
<dbReference type="PROSITE" id="PS51278">
    <property type="entry name" value="GATASE_TYPE_2"/>
    <property type="match status" value="1"/>
</dbReference>
<evidence type="ECO:0000256" key="8">
    <source>
        <dbReference type="ARBA" id="ARBA00022737"/>
    </source>
</evidence>
<dbReference type="Pfam" id="PF01380">
    <property type="entry name" value="SIS"/>
    <property type="match status" value="2"/>
</dbReference>
<proteinExistence type="inferred from homology"/>
<dbReference type="OrthoDB" id="9761808at2"/>
<evidence type="ECO:0000256" key="5">
    <source>
        <dbReference type="ARBA" id="ARBA00022490"/>
    </source>
</evidence>
<keyword evidence="8" id="KW-0677">Repeat</keyword>
<dbReference type="InterPro" id="IPR046348">
    <property type="entry name" value="SIS_dom_sf"/>
</dbReference>
<evidence type="ECO:0000256" key="3">
    <source>
        <dbReference type="ARBA" id="ARBA00012916"/>
    </source>
</evidence>
<dbReference type="CDD" id="cd05008">
    <property type="entry name" value="SIS_GlmS_GlmD_1"/>
    <property type="match status" value="1"/>
</dbReference>
<comment type="subcellular location">
    <subcellularLocation>
        <location evidence="2 10">Cytoplasm</location>
    </subcellularLocation>
</comment>
<dbReference type="EMBL" id="CP013015">
    <property type="protein sequence ID" value="AMM40157.1"/>
    <property type="molecule type" value="Genomic_DNA"/>
</dbReference>
<evidence type="ECO:0000256" key="7">
    <source>
        <dbReference type="ARBA" id="ARBA00022679"/>
    </source>
</evidence>
<evidence type="ECO:0000256" key="10">
    <source>
        <dbReference type="HAMAP-Rule" id="MF_00164"/>
    </source>
</evidence>
<dbReference type="InterPro" id="IPR005855">
    <property type="entry name" value="GFAT"/>
</dbReference>
<dbReference type="GO" id="GO:0006487">
    <property type="term" value="P:protein N-linked glycosylation"/>
    <property type="evidence" value="ECO:0007669"/>
    <property type="project" value="TreeGrafter"/>
</dbReference>
<name>A0A7U4QIU2_DESA2</name>
<comment type="subunit">
    <text evidence="10">Homodimer.</text>
</comment>
<dbReference type="GO" id="GO:0004360">
    <property type="term" value="F:glutamine-fructose-6-phosphate transaminase (isomerizing) activity"/>
    <property type="evidence" value="ECO:0007669"/>
    <property type="project" value="UniProtKB-UniRule"/>
</dbReference>
<evidence type="ECO:0000256" key="1">
    <source>
        <dbReference type="ARBA" id="ARBA00001031"/>
    </source>
</evidence>
<evidence type="ECO:0000259" key="11">
    <source>
        <dbReference type="PROSITE" id="PS51278"/>
    </source>
</evidence>
<feature type="domain" description="SIS" evidence="12">
    <location>
        <begin position="464"/>
        <end position="605"/>
    </location>
</feature>
<dbReference type="InterPro" id="IPR047084">
    <property type="entry name" value="GFAT_N"/>
</dbReference>
<evidence type="ECO:0000256" key="6">
    <source>
        <dbReference type="ARBA" id="ARBA00022576"/>
    </source>
</evidence>
<evidence type="ECO:0000313" key="14">
    <source>
        <dbReference type="Proteomes" id="UP000070560"/>
    </source>
</evidence>
<dbReference type="NCBIfam" id="TIGR01135">
    <property type="entry name" value="glmS"/>
    <property type="match status" value="1"/>
</dbReference>
<evidence type="ECO:0000256" key="4">
    <source>
        <dbReference type="ARBA" id="ARBA00016090"/>
    </source>
</evidence>
<feature type="active site" description="Nucleophile; for GATase activity" evidence="10">
    <location>
        <position position="2"/>
    </location>
</feature>
<dbReference type="GO" id="GO:0005975">
    <property type="term" value="P:carbohydrate metabolic process"/>
    <property type="evidence" value="ECO:0007669"/>
    <property type="project" value="UniProtKB-UniRule"/>
</dbReference>
<keyword evidence="9" id="KW-0315">Glutamine amidotransferase</keyword>
<evidence type="ECO:0000313" key="13">
    <source>
        <dbReference type="EMBL" id="AMM40157.1"/>
    </source>
</evidence>
<comment type="function">
    <text evidence="10">Catalyzes the first step in hexosamine metabolism, converting fructose-6P into glucosamine-6P using glutamine as a nitrogen source.</text>
</comment>
<dbReference type="PROSITE" id="PS51464">
    <property type="entry name" value="SIS"/>
    <property type="match status" value="2"/>
</dbReference>
<evidence type="ECO:0000256" key="2">
    <source>
        <dbReference type="ARBA" id="ARBA00004496"/>
    </source>
</evidence>
<dbReference type="Gene3D" id="3.40.50.10490">
    <property type="entry name" value="Glucose-6-phosphate isomerase like protein, domain 1"/>
    <property type="match status" value="2"/>
</dbReference>
<dbReference type="FunFam" id="3.40.50.10490:FF:000002">
    <property type="entry name" value="Glutamine--fructose-6-phosphate aminotransferase [isomerizing]"/>
    <property type="match status" value="1"/>
</dbReference>
<dbReference type="InterPro" id="IPR035466">
    <property type="entry name" value="GlmS/AgaS_SIS"/>
</dbReference>
<keyword evidence="7 10" id="KW-0808">Transferase</keyword>
<dbReference type="GO" id="GO:0006002">
    <property type="term" value="P:fructose 6-phosphate metabolic process"/>
    <property type="evidence" value="ECO:0007669"/>
    <property type="project" value="TreeGrafter"/>
</dbReference>
<dbReference type="InterPro" id="IPR029055">
    <property type="entry name" value="Ntn_hydrolases_N"/>
</dbReference>
<feature type="initiator methionine" description="Removed" evidence="10">
    <location>
        <position position="1"/>
    </location>
</feature>
<dbReference type="SUPFAM" id="SSF53697">
    <property type="entry name" value="SIS domain"/>
    <property type="match status" value="1"/>
</dbReference>
<protein>
    <recommendedName>
        <fullName evidence="4 10">Glutamine--fructose-6-phosphate aminotransferase [isomerizing]</fullName>
        <ecNumber evidence="3 10">2.6.1.16</ecNumber>
    </recommendedName>
    <alternativeName>
        <fullName evidence="10">D-fructose-6-phosphate amidotransferase</fullName>
    </alternativeName>
    <alternativeName>
        <fullName evidence="10">GFAT</fullName>
    </alternativeName>
    <alternativeName>
        <fullName evidence="10">Glucosamine-6-phosphate synthase</fullName>
    </alternativeName>
    <alternativeName>
        <fullName evidence="10">Hexosephosphate aminotransferase</fullName>
    </alternativeName>
    <alternativeName>
        <fullName evidence="10">L-glutamine--D-fructose-6-phosphate amidotransferase</fullName>
    </alternativeName>
</protein>
<feature type="domain" description="Glutamine amidotransferase type-2" evidence="11">
    <location>
        <begin position="2"/>
        <end position="224"/>
    </location>
</feature>
<dbReference type="SUPFAM" id="SSF56235">
    <property type="entry name" value="N-terminal nucleophile aminohydrolases (Ntn hydrolases)"/>
    <property type="match status" value="1"/>
</dbReference>
<comment type="catalytic activity">
    <reaction evidence="1 10">
        <text>D-fructose 6-phosphate + L-glutamine = D-glucosamine 6-phosphate + L-glutamate</text>
        <dbReference type="Rhea" id="RHEA:13237"/>
        <dbReference type="ChEBI" id="CHEBI:29985"/>
        <dbReference type="ChEBI" id="CHEBI:58359"/>
        <dbReference type="ChEBI" id="CHEBI:58725"/>
        <dbReference type="ChEBI" id="CHEBI:61527"/>
        <dbReference type="EC" id="2.6.1.16"/>
    </reaction>
</comment>
<dbReference type="InterPro" id="IPR035490">
    <property type="entry name" value="GlmS/FrlB_SIS"/>
</dbReference>
<dbReference type="GO" id="GO:0097367">
    <property type="term" value="F:carbohydrate derivative binding"/>
    <property type="evidence" value="ECO:0007669"/>
    <property type="project" value="InterPro"/>
</dbReference>
<dbReference type="AlphaFoldDB" id="A0A7U4QIU2"/>
<dbReference type="GO" id="GO:0005829">
    <property type="term" value="C:cytosol"/>
    <property type="evidence" value="ECO:0007669"/>
    <property type="project" value="TreeGrafter"/>
</dbReference>
<dbReference type="PANTHER" id="PTHR10937:SF0">
    <property type="entry name" value="GLUTAMINE--FRUCTOSE-6-PHOSPHATE TRANSAMINASE (ISOMERIZING)"/>
    <property type="match status" value="1"/>
</dbReference>
<feature type="domain" description="SIS" evidence="12">
    <location>
        <begin position="292"/>
        <end position="431"/>
    </location>
</feature>
<dbReference type="NCBIfam" id="NF001484">
    <property type="entry name" value="PRK00331.1"/>
    <property type="match status" value="1"/>
</dbReference>
<gene>
    <name evidence="10" type="primary">glmS</name>
    <name evidence="13" type="ORF">HS1_000351</name>
</gene>
<dbReference type="GO" id="GO:0006047">
    <property type="term" value="P:UDP-N-acetylglucosamine metabolic process"/>
    <property type="evidence" value="ECO:0007669"/>
    <property type="project" value="TreeGrafter"/>
</dbReference>
<dbReference type="FunFam" id="3.60.20.10:FF:000006">
    <property type="entry name" value="Glutamine--fructose-6-phosphate aminotransferase [isomerizing]"/>
    <property type="match status" value="1"/>
</dbReference>
<dbReference type="RefSeq" id="WP_066060454.1">
    <property type="nucleotide sequence ID" value="NZ_CP013015.1"/>
</dbReference>
<dbReference type="Proteomes" id="UP000070560">
    <property type="component" value="Chromosome"/>
</dbReference>
<evidence type="ECO:0000256" key="9">
    <source>
        <dbReference type="ARBA" id="ARBA00022962"/>
    </source>
</evidence>
<dbReference type="PANTHER" id="PTHR10937">
    <property type="entry name" value="GLUCOSAMINE--FRUCTOSE-6-PHOSPHATE AMINOTRANSFERASE, ISOMERIZING"/>
    <property type="match status" value="1"/>
</dbReference>
<dbReference type="Gene3D" id="3.60.20.10">
    <property type="entry name" value="Glutamine Phosphoribosylpyrophosphate, subunit 1, domain 1"/>
    <property type="match status" value="1"/>
</dbReference>
<organism evidence="13 14">
    <name type="scientific">Desulfofervidus auxilii</name>
    <dbReference type="NCBI Taxonomy" id="1621989"/>
    <lineage>
        <taxon>Bacteria</taxon>
        <taxon>Pseudomonadati</taxon>
        <taxon>Thermodesulfobacteriota</taxon>
        <taxon>Candidatus Desulfofervidia</taxon>
        <taxon>Candidatus Desulfofervidales</taxon>
        <taxon>Candidatus Desulfofervidaceae</taxon>
        <taxon>Candidatus Desulfofervidus</taxon>
    </lineage>
</organism>
<dbReference type="InterPro" id="IPR017932">
    <property type="entry name" value="GATase_2_dom"/>
</dbReference>